<feature type="transmembrane region" description="Helical" evidence="5">
    <location>
        <begin position="377"/>
        <end position="397"/>
    </location>
</feature>
<dbReference type="EMBL" id="CAEZSM010000051">
    <property type="protein sequence ID" value="CAB4542158.1"/>
    <property type="molecule type" value="Genomic_DNA"/>
</dbReference>
<proteinExistence type="predicted"/>
<evidence type="ECO:0000313" key="7">
    <source>
        <dbReference type="EMBL" id="CAB4542158.1"/>
    </source>
</evidence>
<feature type="transmembrane region" description="Helical" evidence="5">
    <location>
        <begin position="211"/>
        <end position="236"/>
    </location>
</feature>
<dbReference type="Pfam" id="PF07690">
    <property type="entry name" value="MFS_1"/>
    <property type="match status" value="1"/>
</dbReference>
<feature type="transmembrane region" description="Helical" evidence="5">
    <location>
        <begin position="20"/>
        <end position="39"/>
    </location>
</feature>
<dbReference type="EMBL" id="CAFBOX010000134">
    <property type="protein sequence ID" value="CAB5001252.1"/>
    <property type="molecule type" value="Genomic_DNA"/>
</dbReference>
<feature type="transmembrane region" description="Helical" evidence="5">
    <location>
        <begin position="352"/>
        <end position="371"/>
    </location>
</feature>
<feature type="transmembrane region" description="Helical" evidence="5">
    <location>
        <begin position="313"/>
        <end position="340"/>
    </location>
</feature>
<dbReference type="PANTHER" id="PTHR23514">
    <property type="entry name" value="BYPASS OF STOP CODON PROTEIN 6"/>
    <property type="match status" value="1"/>
</dbReference>
<evidence type="ECO:0000256" key="4">
    <source>
        <dbReference type="ARBA" id="ARBA00023136"/>
    </source>
</evidence>
<evidence type="ECO:0000313" key="8">
    <source>
        <dbReference type="EMBL" id="CAB5001252.1"/>
    </source>
</evidence>
<dbReference type="InterPro" id="IPR020846">
    <property type="entry name" value="MFS_dom"/>
</dbReference>
<dbReference type="SUPFAM" id="SSF103473">
    <property type="entry name" value="MFS general substrate transporter"/>
    <property type="match status" value="1"/>
</dbReference>
<organism evidence="8">
    <name type="scientific">freshwater metagenome</name>
    <dbReference type="NCBI Taxonomy" id="449393"/>
    <lineage>
        <taxon>unclassified sequences</taxon>
        <taxon>metagenomes</taxon>
        <taxon>ecological metagenomes</taxon>
    </lineage>
</organism>
<protein>
    <submittedName>
        <fullName evidence="8">Unannotated protein</fullName>
    </submittedName>
</protein>
<feature type="transmembrane region" description="Helical" evidence="5">
    <location>
        <begin position="106"/>
        <end position="125"/>
    </location>
</feature>
<name>A0A6J7PEZ0_9ZZZZ</name>
<feature type="transmembrane region" description="Helical" evidence="5">
    <location>
        <begin position="256"/>
        <end position="273"/>
    </location>
</feature>
<dbReference type="AlphaFoldDB" id="A0A6J7PEZ0"/>
<sequence>MSATYSQEELTTIGNRARNASWATFGIMGLVSMGWVARVPEIKDIVNLNNGQFGLVLVSGTIGSLFGAQLSGRLIHTFGSRRVISVAIFVMPLGLIGMGLAQTTPYLVFSLFVMGFGYSSMDISVNTQAAVIEKIVKRRWMSTFHALWSVGAFSAALLGGAIAHFVSPKTHLVALGIACMIAYIPGAIFLLPPDLDEHDGGEEETEAKIPLFSTSVLPLWGMGIAMLSGLVAEGAASDWGGILLRDSMGIDKGKNATAFGCFALAMITSRFLGDKMLHHFGPLRTVKIGGYLGGIGWGIGVLIAVPLSDSHQLLSLIIVDIGFALAGFGLGPMFPAIILAASQTPGIASSVAMARVGVIGMMGFFIGPTITGGLAELFSLPVAILFPAICLTFAGYMSRSLRNAR</sequence>
<accession>A0A6J7PEZ0</accession>
<dbReference type="PANTHER" id="PTHR23514:SF13">
    <property type="entry name" value="INNER MEMBRANE PROTEIN YBJJ"/>
    <property type="match status" value="1"/>
</dbReference>
<evidence type="ECO:0000256" key="3">
    <source>
        <dbReference type="ARBA" id="ARBA00022989"/>
    </source>
</evidence>
<dbReference type="CDD" id="cd17393">
    <property type="entry name" value="MFS_MosC_like"/>
    <property type="match status" value="1"/>
</dbReference>
<keyword evidence="3 5" id="KW-1133">Transmembrane helix</keyword>
<reference evidence="8" key="1">
    <citation type="submission" date="2020-05" db="EMBL/GenBank/DDBJ databases">
        <authorList>
            <person name="Chiriac C."/>
            <person name="Salcher M."/>
            <person name="Ghai R."/>
            <person name="Kavagutti S V."/>
        </authorList>
    </citation>
    <scope>NUCLEOTIDE SEQUENCE</scope>
</reference>
<feature type="transmembrane region" description="Helical" evidence="5">
    <location>
        <begin position="83"/>
        <end position="100"/>
    </location>
</feature>
<evidence type="ECO:0000256" key="5">
    <source>
        <dbReference type="SAM" id="Phobius"/>
    </source>
</evidence>
<evidence type="ECO:0000256" key="2">
    <source>
        <dbReference type="ARBA" id="ARBA00022692"/>
    </source>
</evidence>
<dbReference type="GO" id="GO:0016020">
    <property type="term" value="C:membrane"/>
    <property type="evidence" value="ECO:0007669"/>
    <property type="project" value="UniProtKB-SubCell"/>
</dbReference>
<keyword evidence="2 5" id="KW-0812">Transmembrane</keyword>
<dbReference type="InterPro" id="IPR036259">
    <property type="entry name" value="MFS_trans_sf"/>
</dbReference>
<keyword evidence="4 5" id="KW-0472">Membrane</keyword>
<dbReference type="PROSITE" id="PS50850">
    <property type="entry name" value="MFS"/>
    <property type="match status" value="1"/>
</dbReference>
<dbReference type="GO" id="GO:0022857">
    <property type="term" value="F:transmembrane transporter activity"/>
    <property type="evidence" value="ECO:0007669"/>
    <property type="project" value="InterPro"/>
</dbReference>
<comment type="subcellular location">
    <subcellularLocation>
        <location evidence="1">Membrane</location>
        <topology evidence="1">Multi-pass membrane protein</topology>
    </subcellularLocation>
</comment>
<feature type="domain" description="Major facilitator superfamily (MFS) profile" evidence="6">
    <location>
        <begin position="1"/>
        <end position="405"/>
    </location>
</feature>
<dbReference type="InterPro" id="IPR011701">
    <property type="entry name" value="MFS"/>
</dbReference>
<dbReference type="InterPro" id="IPR051788">
    <property type="entry name" value="MFS_Transporter"/>
</dbReference>
<evidence type="ECO:0000256" key="1">
    <source>
        <dbReference type="ARBA" id="ARBA00004141"/>
    </source>
</evidence>
<feature type="transmembrane region" description="Helical" evidence="5">
    <location>
        <begin position="146"/>
        <end position="166"/>
    </location>
</feature>
<feature type="transmembrane region" description="Helical" evidence="5">
    <location>
        <begin position="172"/>
        <end position="191"/>
    </location>
</feature>
<feature type="transmembrane region" description="Helical" evidence="5">
    <location>
        <begin position="51"/>
        <end position="71"/>
    </location>
</feature>
<dbReference type="Gene3D" id="1.20.1250.20">
    <property type="entry name" value="MFS general substrate transporter like domains"/>
    <property type="match status" value="2"/>
</dbReference>
<gene>
    <name evidence="7" type="ORF">UFOPK1438_00528</name>
    <name evidence="8" type="ORF">UFOPK4035_00786</name>
</gene>
<feature type="transmembrane region" description="Helical" evidence="5">
    <location>
        <begin position="285"/>
        <end position="307"/>
    </location>
</feature>
<evidence type="ECO:0000259" key="6">
    <source>
        <dbReference type="PROSITE" id="PS50850"/>
    </source>
</evidence>